<reference evidence="1" key="1">
    <citation type="submission" date="2021-02" db="EMBL/GenBank/DDBJ databases">
        <authorList>
            <person name="Dougan E. K."/>
            <person name="Rhodes N."/>
            <person name="Thang M."/>
            <person name="Chan C."/>
        </authorList>
    </citation>
    <scope>NUCLEOTIDE SEQUENCE</scope>
</reference>
<evidence type="ECO:0000313" key="1">
    <source>
        <dbReference type="EMBL" id="CAE8710478.1"/>
    </source>
</evidence>
<dbReference type="EMBL" id="CAJNNW010031994">
    <property type="protein sequence ID" value="CAE8710478.1"/>
    <property type="molecule type" value="Genomic_DNA"/>
</dbReference>
<dbReference type="Proteomes" id="UP000626109">
    <property type="component" value="Unassembled WGS sequence"/>
</dbReference>
<proteinExistence type="predicted"/>
<organism evidence="1 2">
    <name type="scientific">Polarella glacialis</name>
    <name type="common">Dinoflagellate</name>
    <dbReference type="NCBI Taxonomy" id="89957"/>
    <lineage>
        <taxon>Eukaryota</taxon>
        <taxon>Sar</taxon>
        <taxon>Alveolata</taxon>
        <taxon>Dinophyceae</taxon>
        <taxon>Suessiales</taxon>
        <taxon>Suessiaceae</taxon>
        <taxon>Polarella</taxon>
    </lineage>
</organism>
<evidence type="ECO:0000313" key="2">
    <source>
        <dbReference type="Proteomes" id="UP000626109"/>
    </source>
</evidence>
<gene>
    <name evidence="1" type="ORF">PGLA2088_LOCUS35968</name>
</gene>
<dbReference type="AlphaFoldDB" id="A0A813KQ63"/>
<name>A0A813KQ63_POLGL</name>
<protein>
    <submittedName>
        <fullName evidence="1">Uncharacterized protein</fullName>
    </submittedName>
</protein>
<comment type="caution">
    <text evidence="1">The sequence shown here is derived from an EMBL/GenBank/DDBJ whole genome shotgun (WGS) entry which is preliminary data.</text>
</comment>
<accession>A0A813KQ63</accession>
<sequence length="109" mass="10532">MQALPATRCSAELAVALNFSAAAANNSSAVSVELPPAWVARAARACHSLAASSDRSRAATTAAAADTTTADAASAALLSTPVGATAAAATSTSCKPAGIASGSFQLLRV</sequence>